<dbReference type="AlphaFoldDB" id="K5UPU8"/>
<dbReference type="InterPro" id="IPR032675">
    <property type="entry name" value="LRR_dom_sf"/>
</dbReference>
<feature type="coiled-coil region" evidence="1">
    <location>
        <begin position="68"/>
        <end position="95"/>
    </location>
</feature>
<feature type="compositionally biased region" description="Pro residues" evidence="2">
    <location>
        <begin position="24"/>
        <end position="38"/>
    </location>
</feature>
<evidence type="ECO:0000259" key="3">
    <source>
        <dbReference type="Pfam" id="PF12937"/>
    </source>
</evidence>
<dbReference type="EMBL" id="JH930476">
    <property type="protein sequence ID" value="EKM51811.1"/>
    <property type="molecule type" value="Genomic_DNA"/>
</dbReference>
<proteinExistence type="predicted"/>
<keyword evidence="1" id="KW-0175">Coiled coil</keyword>
<sequence>MPIPSTSPPPYEEFDRHEKEAPAPSAPSPEPLIPPTPEPIHVFSPIPNPPSVHPWVPRTNVATTGESVDHLRDAINDLETRMAMLLSERDMLEHRLENAVRLQSPVRRLPSELLASIFIACVLTMEEEDSLMLITLMLVCRHWKEVTLNTPILWSRVVAGTHHPLSNAFRKLERSKSCPLSICVDFSPRMEHGTVSTESIVRTMDLLRTSIWRWKTFRLTVPNRPQAHAALMRCKDPAPLLEVLAVHVLHSMQDDGMQHSNPPRSVFNGQTPSLTSCSMTSFNFGWDMHLVSRLRALKLGGYWNGYAPSLETTLAMIRACPHLEEFSLRNMSDIDSGACQDFEADPSEYDELYERFARTTDARTIQLPRLTKLSFYYSGTIRTRVVLGLLSCPALESVDLCFLDNVSPMIEHLRKQSLTKLPLRRLRIESSFFSELKLARFLRRVPSLTTLELVDVEDASPSLLKNLAAPATSQTWVCPKLTHLSLEGCTTLDWESMRSVVESRLPPQARAFPSPSADPKAPRGLSSASAAAQRPPIASSSASAFAATAHILAHTPSTALTKASPFGQPQRLQSLDLTRCHQLSKEMIQWLRLYVEDVKCEIMRGVWDSSV</sequence>
<dbReference type="Gene3D" id="3.80.10.10">
    <property type="entry name" value="Ribonuclease Inhibitor"/>
    <property type="match status" value="1"/>
</dbReference>
<dbReference type="HOGENOM" id="CLU_039197_0_0_1"/>
<dbReference type="Proteomes" id="UP000008370">
    <property type="component" value="Unassembled WGS sequence"/>
</dbReference>
<evidence type="ECO:0000256" key="2">
    <source>
        <dbReference type="SAM" id="MobiDB-lite"/>
    </source>
</evidence>
<organism evidence="4 5">
    <name type="scientific">Phanerochaete carnosa (strain HHB-10118-sp)</name>
    <name type="common">White-rot fungus</name>
    <name type="synonym">Peniophora carnosa</name>
    <dbReference type="NCBI Taxonomy" id="650164"/>
    <lineage>
        <taxon>Eukaryota</taxon>
        <taxon>Fungi</taxon>
        <taxon>Dikarya</taxon>
        <taxon>Basidiomycota</taxon>
        <taxon>Agaricomycotina</taxon>
        <taxon>Agaricomycetes</taxon>
        <taxon>Polyporales</taxon>
        <taxon>Phanerochaetaceae</taxon>
        <taxon>Phanerochaete</taxon>
    </lineage>
</organism>
<dbReference type="KEGG" id="pco:PHACADRAFT_102414"/>
<feature type="domain" description="F-box" evidence="3">
    <location>
        <begin position="107"/>
        <end position="157"/>
    </location>
</feature>
<dbReference type="GeneID" id="18907221"/>
<evidence type="ECO:0000256" key="1">
    <source>
        <dbReference type="SAM" id="Coils"/>
    </source>
</evidence>
<keyword evidence="5" id="KW-1185">Reference proteome</keyword>
<dbReference type="Gene3D" id="1.20.1280.50">
    <property type="match status" value="1"/>
</dbReference>
<dbReference type="Pfam" id="PF12937">
    <property type="entry name" value="F-box-like"/>
    <property type="match status" value="1"/>
</dbReference>
<dbReference type="STRING" id="650164.K5UPU8"/>
<dbReference type="PANTHER" id="PTHR38926">
    <property type="entry name" value="F-BOX DOMAIN CONTAINING PROTEIN, EXPRESSED"/>
    <property type="match status" value="1"/>
</dbReference>
<feature type="region of interest" description="Disordered" evidence="2">
    <location>
        <begin position="1"/>
        <end position="44"/>
    </location>
</feature>
<evidence type="ECO:0000313" key="5">
    <source>
        <dbReference type="Proteomes" id="UP000008370"/>
    </source>
</evidence>
<dbReference type="InterPro" id="IPR001810">
    <property type="entry name" value="F-box_dom"/>
</dbReference>
<feature type="compositionally biased region" description="Pro residues" evidence="2">
    <location>
        <begin position="1"/>
        <end position="11"/>
    </location>
</feature>
<dbReference type="PANTHER" id="PTHR38926:SF5">
    <property type="entry name" value="F-BOX AND LEUCINE-RICH REPEAT PROTEIN 6"/>
    <property type="match status" value="1"/>
</dbReference>
<gene>
    <name evidence="4" type="ORF">PHACADRAFT_102414</name>
</gene>
<name>K5UPU8_PHACS</name>
<accession>K5UPU8</accession>
<reference evidence="4 5" key="1">
    <citation type="journal article" date="2012" name="BMC Genomics">
        <title>Comparative genomics of the white-rot fungi, Phanerochaete carnosa and P. chrysosporium, to elucidate the genetic basis of the distinct wood types they colonize.</title>
        <authorList>
            <person name="Suzuki H."/>
            <person name="MacDonald J."/>
            <person name="Syed K."/>
            <person name="Salamov A."/>
            <person name="Hori C."/>
            <person name="Aerts A."/>
            <person name="Henrissat B."/>
            <person name="Wiebenga A."/>
            <person name="vanKuyk P.A."/>
            <person name="Barry K."/>
            <person name="Lindquist E."/>
            <person name="LaButti K."/>
            <person name="Lapidus A."/>
            <person name="Lucas S."/>
            <person name="Coutinho P."/>
            <person name="Gong Y."/>
            <person name="Samejima M."/>
            <person name="Mahadevan R."/>
            <person name="Abou-Zaid M."/>
            <person name="de Vries R.P."/>
            <person name="Igarashi K."/>
            <person name="Yadav J.S."/>
            <person name="Grigoriev I.V."/>
            <person name="Master E.R."/>
        </authorList>
    </citation>
    <scope>NUCLEOTIDE SEQUENCE [LARGE SCALE GENOMIC DNA]</scope>
    <source>
        <strain evidence="4 5">HHB-10118-sp</strain>
    </source>
</reference>
<dbReference type="InParanoid" id="K5UPU8"/>
<evidence type="ECO:0000313" key="4">
    <source>
        <dbReference type="EMBL" id="EKM51811.1"/>
    </source>
</evidence>
<feature type="region of interest" description="Disordered" evidence="2">
    <location>
        <begin position="508"/>
        <end position="532"/>
    </location>
</feature>
<dbReference type="SUPFAM" id="SSF52047">
    <property type="entry name" value="RNI-like"/>
    <property type="match status" value="1"/>
</dbReference>
<dbReference type="OrthoDB" id="8048523at2759"/>
<protein>
    <recommendedName>
        <fullName evidence="3">F-box domain-containing protein</fullName>
    </recommendedName>
</protein>
<dbReference type="RefSeq" id="XP_007399608.1">
    <property type="nucleotide sequence ID" value="XM_007399546.1"/>
</dbReference>